<gene>
    <name evidence="1" type="ORF">L497_2759</name>
</gene>
<reference evidence="1 2" key="1">
    <citation type="submission" date="2014-03" db="EMBL/GenBank/DDBJ databases">
        <title>Genome sequence of Bordetella holmseii.</title>
        <authorList>
            <person name="Harvill E."/>
            <person name="Goodfield L.L."/>
            <person name="Ivanov Y."/>
            <person name="Meyer J.A."/>
            <person name="Newth C."/>
            <person name="Cassiday P."/>
            <person name="Tondella M.L."/>
            <person name="Liao P."/>
            <person name="Zimmerman J."/>
            <person name="Meert K."/>
            <person name="Wessel D."/>
            <person name="Berger J."/>
            <person name="Dean J.M."/>
            <person name="Holubkov R."/>
            <person name="Burr J."/>
            <person name="Liu T."/>
            <person name="Brinkac L.M."/>
            <person name="Sanka R."/>
            <person name="Kim M."/>
            <person name="Losada L."/>
        </authorList>
    </citation>
    <scope>NUCLEOTIDE SEQUENCE [LARGE SCALE GENOMIC DNA]</scope>
    <source>
        <strain evidence="1 2">CDC-H585-BH</strain>
    </source>
</reference>
<organism evidence="1 2">
    <name type="scientific">Bordetella holmesii CDC-H585-BH</name>
    <dbReference type="NCBI Taxonomy" id="1331206"/>
    <lineage>
        <taxon>Bacteria</taxon>
        <taxon>Pseudomonadati</taxon>
        <taxon>Pseudomonadota</taxon>
        <taxon>Betaproteobacteria</taxon>
        <taxon>Burkholderiales</taxon>
        <taxon>Alcaligenaceae</taxon>
        <taxon>Bordetella</taxon>
    </lineage>
</organism>
<dbReference type="EMBL" id="JFZZ01000086">
    <property type="protein sequence ID" value="KAK89923.1"/>
    <property type="molecule type" value="Genomic_DNA"/>
</dbReference>
<evidence type="ECO:0000313" key="2">
    <source>
        <dbReference type="Proteomes" id="UP000026682"/>
    </source>
</evidence>
<dbReference type="AlphaFoldDB" id="A0A158M4K8"/>
<dbReference type="Proteomes" id="UP000026682">
    <property type="component" value="Unassembled WGS sequence"/>
</dbReference>
<accession>A0A158M4K8</accession>
<dbReference type="STRING" id="35814.BBB42_16715"/>
<comment type="caution">
    <text evidence="1">The sequence shown here is derived from an EMBL/GenBank/DDBJ whole genome shotgun (WGS) entry which is preliminary data.</text>
</comment>
<sequence>MIDTIYYQARVGFDSFLVKPGHDPQQALQAFKTFSVRYQQTYPIPA</sequence>
<evidence type="ECO:0000313" key="1">
    <source>
        <dbReference type="EMBL" id="KAK89923.1"/>
    </source>
</evidence>
<dbReference type="Pfam" id="PF06073">
    <property type="entry name" value="DUF934"/>
    <property type="match status" value="1"/>
</dbReference>
<dbReference type="InterPro" id="IPR008318">
    <property type="entry name" value="UCP030820"/>
</dbReference>
<name>A0A158M4K8_9BORD</name>
<dbReference type="PATRIC" id="fig|1331206.3.peg.2355"/>
<protein>
    <submittedName>
        <fullName evidence="1">PF06073 domain protein</fullName>
    </submittedName>
</protein>
<proteinExistence type="predicted"/>